<keyword evidence="4" id="KW-1185">Reference proteome</keyword>
<gene>
    <name evidence="1" type="ORF">CBF53_10430</name>
    <name evidence="2" type="ORF">CBF70_11060</name>
</gene>
<dbReference type="EMBL" id="NGNV01000063">
    <property type="protein sequence ID" value="OYR86859.1"/>
    <property type="molecule type" value="Genomic_DNA"/>
</dbReference>
<reference evidence="1 4" key="2">
    <citation type="submission" date="2017-05" db="EMBL/GenBank/DDBJ databases">
        <authorList>
            <person name="Lin X.B."/>
            <person name="Stothard P."/>
            <person name="Tasseva G."/>
            <person name="Walter J."/>
        </authorList>
    </citation>
    <scope>NUCLEOTIDE SEQUENCE [LARGE SCALE GENOMIC DNA]</scope>
    <source>
        <strain evidence="1 4">609u</strain>
    </source>
</reference>
<dbReference type="RefSeq" id="WP_094496649.1">
    <property type="nucleotide sequence ID" value="NZ_NGNV01000063.1"/>
</dbReference>
<dbReference type="EMBL" id="NGNX01000063">
    <property type="protein sequence ID" value="OYR89904.1"/>
    <property type="molecule type" value="Genomic_DNA"/>
</dbReference>
<comment type="caution">
    <text evidence="2">The sequence shown here is derived from an EMBL/GenBank/DDBJ whole genome shotgun (WGS) entry which is preliminary data.</text>
</comment>
<sequence length="75" mass="8989">MKENKQASKDYRENLKRRALDGEVKAQKQLEKTKYNRYRSAAKSFILTKIKYEDIGLFRDYLAERAKELRTKKTS</sequence>
<protein>
    <recommendedName>
        <fullName evidence="5">Phage protein</fullName>
    </recommendedName>
</protein>
<evidence type="ECO:0000313" key="3">
    <source>
        <dbReference type="Proteomes" id="UP000215828"/>
    </source>
</evidence>
<evidence type="ECO:0000313" key="4">
    <source>
        <dbReference type="Proteomes" id="UP000216316"/>
    </source>
</evidence>
<evidence type="ECO:0000313" key="1">
    <source>
        <dbReference type="EMBL" id="OYR86859.1"/>
    </source>
</evidence>
<proteinExistence type="predicted"/>
<accession>A0A256L920</accession>
<dbReference type="Proteomes" id="UP000216316">
    <property type="component" value="Unassembled WGS sequence"/>
</dbReference>
<name>A0A256L920_9LACO</name>
<dbReference type="AlphaFoldDB" id="A0A256L920"/>
<dbReference type="Proteomes" id="UP000215828">
    <property type="component" value="Unassembled WGS sequence"/>
</dbReference>
<evidence type="ECO:0000313" key="2">
    <source>
        <dbReference type="EMBL" id="OYR89904.1"/>
    </source>
</evidence>
<reference evidence="3 4" key="3">
    <citation type="submission" date="2017-09" db="EMBL/GenBank/DDBJ databases">
        <title>Tripartite evolution among Lactobacillus johnsonii, Lactobacillus taiwanensis, Lactobacillus reuteri and their rodent host.</title>
        <authorList>
            <person name="Wang T."/>
            <person name="Knowles S."/>
            <person name="Cheng C."/>
        </authorList>
    </citation>
    <scope>NUCLEOTIDE SEQUENCE [LARGE SCALE GENOMIC DNA]</scope>
    <source>
        <strain evidence="2 3">609q</strain>
        <strain evidence="1 4">609u</strain>
    </source>
</reference>
<reference evidence="2 3" key="1">
    <citation type="submission" date="2017-04" db="EMBL/GenBank/DDBJ databases">
        <authorList>
            <person name="Afonso C.L."/>
            <person name="Miller P.J."/>
            <person name="Scott M.A."/>
            <person name="Spackman E."/>
            <person name="Goraichik I."/>
            <person name="Dimitrov K.M."/>
            <person name="Suarez D.L."/>
            <person name="Swayne D.E."/>
        </authorList>
    </citation>
    <scope>NUCLEOTIDE SEQUENCE [LARGE SCALE GENOMIC DNA]</scope>
    <source>
        <strain evidence="2 3">609q</strain>
    </source>
</reference>
<organism evidence="2 3">
    <name type="scientific">Lactobacillus taiwanensis</name>
    <dbReference type="NCBI Taxonomy" id="508451"/>
    <lineage>
        <taxon>Bacteria</taxon>
        <taxon>Bacillati</taxon>
        <taxon>Bacillota</taxon>
        <taxon>Bacilli</taxon>
        <taxon>Lactobacillales</taxon>
        <taxon>Lactobacillaceae</taxon>
        <taxon>Lactobacillus</taxon>
    </lineage>
</organism>
<evidence type="ECO:0008006" key="5">
    <source>
        <dbReference type="Google" id="ProtNLM"/>
    </source>
</evidence>